<evidence type="ECO:0000256" key="2">
    <source>
        <dbReference type="RuleBase" id="RU367006"/>
    </source>
</evidence>
<keyword evidence="2" id="KW-0539">Nucleus</keyword>
<sequence>MAEGEQTKTAMDVHLHPVVIVNLSDHFTREKVKAGKVVRVYGILLGQQKGRKVEISNSFEMLVDEGKAIDHEFLKKRLAQFQRVFDHDEILGWYATGKPEAFDIGLHQQIETYNESPLFLVLDPDTKPGAQALPITILETTVKIVDEKPKVMFTKVPFNIETTEAERIAIDHVANVSTGGRSMLTTHLSTLQSAIKMLNMRIKIISKFVQDTKSGKIKADPGILRSINALCNLLPSIDTEKFREDFLTEYNDALLVTYLAAITKTSNAINEMIEKFNITYDRHTRRRGFY</sequence>
<dbReference type="InterPro" id="IPR000555">
    <property type="entry name" value="JAMM/MPN+_dom"/>
</dbReference>
<dbReference type="GO" id="GO:0008180">
    <property type="term" value="C:COP9 signalosome"/>
    <property type="evidence" value="ECO:0007669"/>
    <property type="project" value="UniProtKB-UniRule"/>
</dbReference>
<dbReference type="GO" id="GO:0005737">
    <property type="term" value="C:cytoplasm"/>
    <property type="evidence" value="ECO:0007669"/>
    <property type="project" value="UniProtKB-SubCell"/>
</dbReference>
<dbReference type="GO" id="GO:0000338">
    <property type="term" value="P:protein deneddylation"/>
    <property type="evidence" value="ECO:0007669"/>
    <property type="project" value="InterPro"/>
</dbReference>
<dbReference type="Pfam" id="PF01398">
    <property type="entry name" value="JAB"/>
    <property type="match status" value="1"/>
</dbReference>
<keyword evidence="2" id="KW-0963">Cytoplasm</keyword>
<accession>A0A6B2LC89</accession>
<dbReference type="EMBL" id="GIBP01005680">
    <property type="protein sequence ID" value="NDV34649.1"/>
    <property type="molecule type" value="Transcribed_RNA"/>
</dbReference>
<reference evidence="4" key="1">
    <citation type="journal article" date="2020" name="J. Eukaryot. Microbiol.">
        <title>De novo Sequencing, Assembly and Annotation of the Transcriptome for the Free-Living Testate Amoeba Arcella intermedia.</title>
        <authorList>
            <person name="Ribeiro G.M."/>
            <person name="Porfirio-Sousa A.L."/>
            <person name="Maurer-Alcala X.X."/>
            <person name="Katz L.A."/>
            <person name="Lahr D.J.G."/>
        </authorList>
    </citation>
    <scope>NUCLEOTIDE SEQUENCE</scope>
</reference>
<evidence type="ECO:0000313" key="4">
    <source>
        <dbReference type="EMBL" id="NDV34649.1"/>
    </source>
</evidence>
<dbReference type="CDD" id="cd08063">
    <property type="entry name" value="MPN_CSN6"/>
    <property type="match status" value="1"/>
</dbReference>
<dbReference type="Gene3D" id="3.40.140.10">
    <property type="entry name" value="Cytidine Deaminase, domain 2"/>
    <property type="match status" value="1"/>
</dbReference>
<dbReference type="InterPro" id="IPR033859">
    <property type="entry name" value="MPN_CSN6"/>
</dbReference>
<dbReference type="PANTHER" id="PTHR10540:SF8">
    <property type="entry name" value="COP9 SIGNALOSOME COMPLEX SUBUNIT 6"/>
    <property type="match status" value="1"/>
</dbReference>
<dbReference type="AlphaFoldDB" id="A0A6B2LC89"/>
<dbReference type="GO" id="GO:0008237">
    <property type="term" value="F:metallopeptidase activity"/>
    <property type="evidence" value="ECO:0007669"/>
    <property type="project" value="InterPro"/>
</dbReference>
<organism evidence="4">
    <name type="scientific">Arcella intermedia</name>
    <dbReference type="NCBI Taxonomy" id="1963864"/>
    <lineage>
        <taxon>Eukaryota</taxon>
        <taxon>Amoebozoa</taxon>
        <taxon>Tubulinea</taxon>
        <taxon>Elardia</taxon>
        <taxon>Arcellinida</taxon>
        <taxon>Sphaerothecina</taxon>
        <taxon>Arcellidae</taxon>
        <taxon>Arcella</taxon>
    </lineage>
</organism>
<name>A0A6B2LC89_9EUKA</name>
<proteinExistence type="inferred from homology"/>
<comment type="similarity">
    <text evidence="1 2">Belongs to the peptidase M67A family. CSN6 subfamily.</text>
</comment>
<evidence type="ECO:0000256" key="1">
    <source>
        <dbReference type="ARBA" id="ARBA00010893"/>
    </source>
</evidence>
<protein>
    <recommendedName>
        <fullName evidence="2">COP9 signalosome complex subunit 6</fullName>
    </recommendedName>
</protein>
<comment type="subcellular location">
    <subcellularLocation>
        <location evidence="2">Cytoplasm</location>
    </subcellularLocation>
    <subcellularLocation>
        <location evidence="2">Nucleus</location>
    </subcellularLocation>
</comment>
<comment type="function">
    <text evidence="2">Component of the COP9 signalosome complex (CSN), a complex involved in various cellular and developmental processes.</text>
</comment>
<dbReference type="Pfam" id="PF13012">
    <property type="entry name" value="MitMem_reg"/>
    <property type="match status" value="1"/>
</dbReference>
<feature type="domain" description="JAB1/MPN/MOV34 metalloenzyme" evidence="3">
    <location>
        <begin position="12"/>
        <end position="143"/>
    </location>
</feature>
<evidence type="ECO:0000259" key="3">
    <source>
        <dbReference type="SMART" id="SM00232"/>
    </source>
</evidence>
<dbReference type="InterPro" id="IPR024969">
    <property type="entry name" value="EIF3F/CSN6-like_C"/>
</dbReference>
<dbReference type="SMART" id="SM00232">
    <property type="entry name" value="JAB_MPN"/>
    <property type="match status" value="1"/>
</dbReference>
<dbReference type="PANTHER" id="PTHR10540">
    <property type="entry name" value="EUKARYOTIC TRANSLATION INITIATION FACTOR 3 SUBUNIT F-RELATED"/>
    <property type="match status" value="1"/>
</dbReference>
<keyword evidence="2" id="KW-0736">Signalosome</keyword>